<reference evidence="3" key="1">
    <citation type="journal article" date="2019" name="Int. J. Syst. Evol. Microbiol.">
        <title>The Global Catalogue of Microorganisms (GCM) 10K type strain sequencing project: providing services to taxonomists for standard genome sequencing and annotation.</title>
        <authorList>
            <consortium name="The Broad Institute Genomics Platform"/>
            <consortium name="The Broad Institute Genome Sequencing Center for Infectious Disease"/>
            <person name="Wu L."/>
            <person name="Ma J."/>
        </authorList>
    </citation>
    <scope>NUCLEOTIDE SEQUENCE [LARGE SCALE GENOMIC DNA]</scope>
    <source>
        <strain evidence="3">CGMCC 1.15111</strain>
    </source>
</reference>
<sequence>MSNPNDYMYLKPKRTLAFSLVLFLTLSHGMAQKSVVLPFDAYKAERTEFIEFGLLDIMVIYSYKLLQNDLYLETVKVNAQPLLGYELKSISLSKNKIDNHHYRYELSAVLTKTHLGKDIFSAPITIVGSLFVDVDDTSGFSINHEFHEIPVISKPFLAIQYIWNLHYWLVLISVLVLLARKTLLNLRHALIVVIPLIGPLVYLIKELKVLLKKEMSKLKSDKNDGV</sequence>
<keyword evidence="1" id="KW-1133">Transmembrane helix</keyword>
<evidence type="ECO:0000313" key="2">
    <source>
        <dbReference type="EMBL" id="GHE55030.1"/>
    </source>
</evidence>
<evidence type="ECO:0000256" key="1">
    <source>
        <dbReference type="SAM" id="Phobius"/>
    </source>
</evidence>
<name>A0ABQ3I4E8_9BACT</name>
<dbReference type="EMBL" id="BNAG01000001">
    <property type="protein sequence ID" value="GHE55030.1"/>
    <property type="molecule type" value="Genomic_DNA"/>
</dbReference>
<gene>
    <name evidence="2" type="ORF">GCM10011340_07170</name>
</gene>
<keyword evidence="1" id="KW-0812">Transmembrane</keyword>
<feature type="transmembrane region" description="Helical" evidence="1">
    <location>
        <begin position="161"/>
        <end position="179"/>
    </location>
</feature>
<accession>A0ABQ3I4E8</accession>
<proteinExistence type="predicted"/>
<dbReference type="RefSeq" id="WP_189628814.1">
    <property type="nucleotide sequence ID" value="NZ_BNAG01000001.1"/>
</dbReference>
<feature type="transmembrane region" description="Helical" evidence="1">
    <location>
        <begin position="186"/>
        <end position="204"/>
    </location>
</feature>
<protein>
    <submittedName>
        <fullName evidence="2">Uncharacterized protein</fullName>
    </submittedName>
</protein>
<organism evidence="2 3">
    <name type="scientific">Roseivirga thermotolerans</name>
    <dbReference type="NCBI Taxonomy" id="1758176"/>
    <lineage>
        <taxon>Bacteria</taxon>
        <taxon>Pseudomonadati</taxon>
        <taxon>Bacteroidota</taxon>
        <taxon>Cytophagia</taxon>
        <taxon>Cytophagales</taxon>
        <taxon>Roseivirgaceae</taxon>
        <taxon>Roseivirga</taxon>
    </lineage>
</organism>
<comment type="caution">
    <text evidence="2">The sequence shown here is derived from an EMBL/GenBank/DDBJ whole genome shotgun (WGS) entry which is preliminary data.</text>
</comment>
<dbReference type="Proteomes" id="UP000658258">
    <property type="component" value="Unassembled WGS sequence"/>
</dbReference>
<keyword evidence="1" id="KW-0472">Membrane</keyword>
<evidence type="ECO:0000313" key="3">
    <source>
        <dbReference type="Proteomes" id="UP000658258"/>
    </source>
</evidence>
<keyword evidence="3" id="KW-1185">Reference proteome</keyword>